<evidence type="ECO:0000313" key="1">
    <source>
        <dbReference type="EMBL" id="MEJ8850809.1"/>
    </source>
</evidence>
<sequence>MAIKVGTASWTDKTLIECGRFYPKEAKTPEARLRYYASQFPLVEVDSSYYAMPSAVNAQLWAERTPDDFTMNVKAFRLFTGHQTQPKVLHKDLQDALGGQGANLYYHSTPEEIRTELWRRFIEALEPLKRAGKLGLVHFQFPPWLLRNGEGHDHVRHCVEQMTGHTVSIEFRNRTWFDEPHRKGTLRFIQELGAVHTIVDGPQGFSNSVPAVWEATHPDYALVRLHGRNAATWNVKGATAASDRFNYDYSDSELRDLAAEVGRLVHMVKDPHVIFNNNMEDQGQRNARTMAMLLGMDSSQRFEALDAGNLGAPGC</sequence>
<dbReference type="SUPFAM" id="SSF117396">
    <property type="entry name" value="TM1631-like"/>
    <property type="match status" value="1"/>
</dbReference>
<name>A0ABU8WTS6_9BURK</name>
<comment type="caution">
    <text evidence="1">The sequence shown here is derived from an EMBL/GenBank/DDBJ whole genome shotgun (WGS) entry which is preliminary data.</text>
</comment>
<proteinExistence type="predicted"/>
<dbReference type="PANTHER" id="PTHR30348:SF13">
    <property type="entry name" value="UPF0759 PROTEIN YUNF"/>
    <property type="match status" value="1"/>
</dbReference>
<protein>
    <submittedName>
        <fullName evidence="1">DUF72 domain-containing protein</fullName>
    </submittedName>
</protein>
<dbReference type="Pfam" id="PF01904">
    <property type="entry name" value="DUF72"/>
    <property type="match status" value="1"/>
</dbReference>
<evidence type="ECO:0000313" key="2">
    <source>
        <dbReference type="Proteomes" id="UP001385892"/>
    </source>
</evidence>
<dbReference type="InterPro" id="IPR002763">
    <property type="entry name" value="DUF72"/>
</dbReference>
<reference evidence="1 2" key="1">
    <citation type="submission" date="2024-03" db="EMBL/GenBank/DDBJ databases">
        <title>Novel species of the genus Variovorax.</title>
        <authorList>
            <person name="Liu Q."/>
            <person name="Xin Y.-H."/>
        </authorList>
    </citation>
    <scope>NUCLEOTIDE SEQUENCE [LARGE SCALE GENOMIC DNA]</scope>
    <source>
        <strain evidence="1 2">KACC 18900</strain>
    </source>
</reference>
<accession>A0ABU8WTS6</accession>
<dbReference type="InterPro" id="IPR036520">
    <property type="entry name" value="UPF0759_sf"/>
</dbReference>
<dbReference type="Gene3D" id="3.20.20.410">
    <property type="entry name" value="Protein of unknown function UPF0759"/>
    <property type="match status" value="1"/>
</dbReference>
<dbReference type="EMBL" id="JBBKZT010000017">
    <property type="protein sequence ID" value="MEJ8850809.1"/>
    <property type="molecule type" value="Genomic_DNA"/>
</dbReference>
<dbReference type="Proteomes" id="UP001385892">
    <property type="component" value="Unassembled WGS sequence"/>
</dbReference>
<organism evidence="1 2">
    <name type="scientific">Variovorax rhizosphaerae</name>
    <dbReference type="NCBI Taxonomy" id="1836200"/>
    <lineage>
        <taxon>Bacteria</taxon>
        <taxon>Pseudomonadati</taxon>
        <taxon>Pseudomonadota</taxon>
        <taxon>Betaproteobacteria</taxon>
        <taxon>Burkholderiales</taxon>
        <taxon>Comamonadaceae</taxon>
        <taxon>Variovorax</taxon>
    </lineage>
</organism>
<keyword evidence="2" id="KW-1185">Reference proteome</keyword>
<dbReference type="RefSeq" id="WP_340346265.1">
    <property type="nucleotide sequence ID" value="NZ_JBBKZT010000017.1"/>
</dbReference>
<dbReference type="PANTHER" id="PTHR30348">
    <property type="entry name" value="UNCHARACTERIZED PROTEIN YECE"/>
    <property type="match status" value="1"/>
</dbReference>
<gene>
    <name evidence="1" type="ORF">WKW82_29500</name>
</gene>